<evidence type="ECO:0000256" key="1">
    <source>
        <dbReference type="ARBA" id="ARBA00006484"/>
    </source>
</evidence>
<sequence length="254" mass="26904">MTLKGKHAIITGGAGGIGKSTAALYLKEGIEGLLLVDLSEENLKSAKKELNDDRVYTYAADVSNPAQVKAYTDKAVDLFGKLDIVFLNAGYEGVVKPLSDYPEEVYDKVLAVNVKGVWLGLKCAFPYMQNSGGGSIIITSSVAGLRGTPQTMAYTTSKHAVIGSMRVAALEGAPFNIRVNSIHPSPVDNRMMRSLEEGFAPGAASEAKKGFEKAIPLGRYATNEDIANMALFLASDNSKFITGSINVVDGGFSA</sequence>
<name>A0ABV6FSE0_9BACT</name>
<organism evidence="3 4">
    <name type="scientific">Fontibacter flavus</name>
    <dbReference type="NCBI Taxonomy" id="654838"/>
    <lineage>
        <taxon>Bacteria</taxon>
        <taxon>Pseudomonadati</taxon>
        <taxon>Bacteroidota</taxon>
        <taxon>Cytophagia</taxon>
        <taxon>Cytophagales</taxon>
        <taxon>Cyclobacteriaceae</taxon>
        <taxon>Fontibacter</taxon>
    </lineage>
</organism>
<keyword evidence="4" id="KW-1185">Reference proteome</keyword>
<dbReference type="CDD" id="cd05233">
    <property type="entry name" value="SDR_c"/>
    <property type="match status" value="1"/>
</dbReference>
<dbReference type="NCBIfam" id="NF005559">
    <property type="entry name" value="PRK07231.1"/>
    <property type="match status" value="1"/>
</dbReference>
<dbReference type="Proteomes" id="UP001589797">
    <property type="component" value="Unassembled WGS sequence"/>
</dbReference>
<dbReference type="RefSeq" id="WP_382387243.1">
    <property type="nucleotide sequence ID" value="NZ_JBHLWI010000025.1"/>
</dbReference>
<proteinExistence type="inferred from homology"/>
<dbReference type="PANTHER" id="PTHR24321:SF8">
    <property type="entry name" value="ESTRADIOL 17-BETA-DEHYDROGENASE 8-RELATED"/>
    <property type="match status" value="1"/>
</dbReference>
<protein>
    <submittedName>
        <fullName evidence="3">SDR family NAD(P)-dependent oxidoreductase</fullName>
        <ecNumber evidence="3">1.1.1.-</ecNumber>
    </submittedName>
</protein>
<comment type="caution">
    <text evidence="3">The sequence shown here is derived from an EMBL/GenBank/DDBJ whole genome shotgun (WGS) entry which is preliminary data.</text>
</comment>
<keyword evidence="2 3" id="KW-0560">Oxidoreductase</keyword>
<dbReference type="EMBL" id="JBHLWI010000025">
    <property type="protein sequence ID" value="MFC0262790.1"/>
    <property type="molecule type" value="Genomic_DNA"/>
</dbReference>
<dbReference type="InterPro" id="IPR002347">
    <property type="entry name" value="SDR_fam"/>
</dbReference>
<dbReference type="SUPFAM" id="SSF51735">
    <property type="entry name" value="NAD(P)-binding Rossmann-fold domains"/>
    <property type="match status" value="1"/>
</dbReference>
<dbReference type="PRINTS" id="PR00081">
    <property type="entry name" value="GDHRDH"/>
</dbReference>
<dbReference type="Gene3D" id="3.40.50.720">
    <property type="entry name" value="NAD(P)-binding Rossmann-like Domain"/>
    <property type="match status" value="1"/>
</dbReference>
<evidence type="ECO:0000256" key="2">
    <source>
        <dbReference type="ARBA" id="ARBA00023002"/>
    </source>
</evidence>
<dbReference type="PANTHER" id="PTHR24321">
    <property type="entry name" value="DEHYDROGENASES, SHORT CHAIN"/>
    <property type="match status" value="1"/>
</dbReference>
<comment type="similarity">
    <text evidence="1">Belongs to the short-chain dehydrogenases/reductases (SDR) family.</text>
</comment>
<evidence type="ECO:0000313" key="4">
    <source>
        <dbReference type="Proteomes" id="UP001589797"/>
    </source>
</evidence>
<gene>
    <name evidence="3" type="ORF">ACFFIP_08860</name>
</gene>
<dbReference type="EC" id="1.1.1.-" evidence="3"/>
<dbReference type="Pfam" id="PF13561">
    <property type="entry name" value="adh_short_C2"/>
    <property type="match status" value="1"/>
</dbReference>
<accession>A0ABV6FSE0</accession>
<dbReference type="GO" id="GO:0016491">
    <property type="term" value="F:oxidoreductase activity"/>
    <property type="evidence" value="ECO:0007669"/>
    <property type="project" value="UniProtKB-KW"/>
</dbReference>
<reference evidence="3 4" key="1">
    <citation type="submission" date="2024-09" db="EMBL/GenBank/DDBJ databases">
        <authorList>
            <person name="Sun Q."/>
            <person name="Mori K."/>
        </authorList>
    </citation>
    <scope>NUCLEOTIDE SEQUENCE [LARGE SCALE GENOMIC DNA]</scope>
    <source>
        <strain evidence="3 4">CCM 7650</strain>
    </source>
</reference>
<dbReference type="InterPro" id="IPR036291">
    <property type="entry name" value="NAD(P)-bd_dom_sf"/>
</dbReference>
<evidence type="ECO:0000313" key="3">
    <source>
        <dbReference type="EMBL" id="MFC0262790.1"/>
    </source>
</evidence>